<dbReference type="RefSeq" id="WP_205721063.1">
    <property type="nucleotide sequence ID" value="NZ_CP070608.1"/>
</dbReference>
<dbReference type="SUPFAM" id="SSF52402">
    <property type="entry name" value="Adenine nucleotide alpha hydrolases-like"/>
    <property type="match status" value="2"/>
</dbReference>
<dbReference type="CDD" id="cd00293">
    <property type="entry name" value="USP-like"/>
    <property type="match status" value="1"/>
</dbReference>
<protein>
    <submittedName>
        <fullName evidence="3">Universal stress protein</fullName>
    </submittedName>
</protein>
<gene>
    <name evidence="3" type="ORF">JR347_13190</name>
</gene>
<dbReference type="InterPro" id="IPR006015">
    <property type="entry name" value="Universal_stress_UspA"/>
</dbReference>
<evidence type="ECO:0000259" key="2">
    <source>
        <dbReference type="Pfam" id="PF00582"/>
    </source>
</evidence>
<dbReference type="PANTHER" id="PTHR46268">
    <property type="entry name" value="STRESS RESPONSE PROTEIN NHAX"/>
    <property type="match status" value="1"/>
</dbReference>
<dbReference type="Gene3D" id="3.40.50.620">
    <property type="entry name" value="HUPs"/>
    <property type="match status" value="2"/>
</dbReference>
<organism evidence="3 4">
    <name type="scientific">Fulvivirga lutea</name>
    <dbReference type="NCBI Taxonomy" id="2810512"/>
    <lineage>
        <taxon>Bacteria</taxon>
        <taxon>Pseudomonadati</taxon>
        <taxon>Bacteroidota</taxon>
        <taxon>Cytophagia</taxon>
        <taxon>Cytophagales</taxon>
        <taxon>Fulvivirgaceae</taxon>
        <taxon>Fulvivirga</taxon>
    </lineage>
</organism>
<reference evidence="3" key="1">
    <citation type="submission" date="2021-02" db="EMBL/GenBank/DDBJ databases">
        <title>Fulvivirga sp. S481 isolated from sea water.</title>
        <authorList>
            <person name="Bae S.S."/>
            <person name="Baek K."/>
        </authorList>
    </citation>
    <scope>NUCLEOTIDE SEQUENCE</scope>
    <source>
        <strain evidence="3">S481</strain>
    </source>
</reference>
<sequence length="275" mass="31637">MIKKIIVPTDFSDCATNAIRYAAKMAKDIKAEELVILHAFNIPIAHGEAAMVTSIDKITDEQDELIEKEFQKTIKDVKELQDVNFSYSCKHGFIENLLRLECQENNIDLIIMGTKGAHTFGEELLGTNTYYLVKDSKIPVLILPEKEKYTSIQNVALASDYKFLNPELLQPLKDICTLFKSQVHIVHISDKNALKDDEVTSAKRFEQYFKNILHHFHFIYDHNVEHGLHEYIKQNEINMLAVVPRKHNLFERIFGKSETKNLIFHSELPILALPG</sequence>
<evidence type="ECO:0000256" key="1">
    <source>
        <dbReference type="ARBA" id="ARBA00008791"/>
    </source>
</evidence>
<evidence type="ECO:0000313" key="4">
    <source>
        <dbReference type="Proteomes" id="UP000662783"/>
    </source>
</evidence>
<dbReference type="KEGG" id="fuv:JR347_13190"/>
<proteinExistence type="inferred from homology"/>
<name>A0A974ZZR0_9BACT</name>
<keyword evidence="4" id="KW-1185">Reference proteome</keyword>
<accession>A0A974ZZR0</accession>
<evidence type="ECO:0000313" key="3">
    <source>
        <dbReference type="EMBL" id="QSE96549.1"/>
    </source>
</evidence>
<dbReference type="EMBL" id="CP070608">
    <property type="protein sequence ID" value="QSE96549.1"/>
    <property type="molecule type" value="Genomic_DNA"/>
</dbReference>
<dbReference type="PANTHER" id="PTHR46268:SF26">
    <property type="entry name" value="UNIVERSAL STRESS PROTEIN MJ0577"/>
    <property type="match status" value="1"/>
</dbReference>
<feature type="domain" description="UspA" evidence="2">
    <location>
        <begin position="1"/>
        <end position="144"/>
    </location>
</feature>
<dbReference type="Proteomes" id="UP000662783">
    <property type="component" value="Chromosome"/>
</dbReference>
<dbReference type="InterPro" id="IPR006016">
    <property type="entry name" value="UspA"/>
</dbReference>
<dbReference type="InterPro" id="IPR014729">
    <property type="entry name" value="Rossmann-like_a/b/a_fold"/>
</dbReference>
<comment type="similarity">
    <text evidence="1">Belongs to the universal stress protein A family.</text>
</comment>
<dbReference type="Pfam" id="PF00582">
    <property type="entry name" value="Usp"/>
    <property type="match status" value="1"/>
</dbReference>
<dbReference type="PRINTS" id="PR01438">
    <property type="entry name" value="UNVRSLSTRESS"/>
</dbReference>
<dbReference type="AlphaFoldDB" id="A0A974ZZR0"/>